<dbReference type="Pfam" id="PF08220">
    <property type="entry name" value="HTH_DeoR"/>
    <property type="match status" value="1"/>
</dbReference>
<dbReference type="PROSITE" id="PS51000">
    <property type="entry name" value="HTH_DEOR_2"/>
    <property type="match status" value="1"/>
</dbReference>
<dbReference type="Pfam" id="PF00455">
    <property type="entry name" value="DeoRC"/>
    <property type="match status" value="1"/>
</dbReference>
<dbReference type="InterPro" id="IPR037171">
    <property type="entry name" value="NagB/RpiA_transferase-like"/>
</dbReference>
<comment type="caution">
    <text evidence="5">The sequence shown here is derived from an EMBL/GenBank/DDBJ whole genome shotgun (WGS) entry which is preliminary data.</text>
</comment>
<dbReference type="InterPro" id="IPR018356">
    <property type="entry name" value="Tscrpt_reg_HTH_DeoR_CS"/>
</dbReference>
<dbReference type="SMART" id="SM01134">
    <property type="entry name" value="DeoRC"/>
    <property type="match status" value="1"/>
</dbReference>
<evidence type="ECO:0000256" key="2">
    <source>
        <dbReference type="ARBA" id="ARBA00023125"/>
    </source>
</evidence>
<proteinExistence type="predicted"/>
<dbReference type="EMBL" id="JAIQZJ010000006">
    <property type="protein sequence ID" value="MBZ5738736.1"/>
    <property type="molecule type" value="Genomic_DNA"/>
</dbReference>
<dbReference type="Proteomes" id="UP000780875">
    <property type="component" value="Unassembled WGS sequence"/>
</dbReference>
<dbReference type="Gene3D" id="1.10.10.10">
    <property type="entry name" value="Winged helix-like DNA-binding domain superfamily/Winged helix DNA-binding domain"/>
    <property type="match status" value="1"/>
</dbReference>
<dbReference type="RefSeq" id="WP_224123110.1">
    <property type="nucleotide sequence ID" value="NZ_JAIQZJ010000006.1"/>
</dbReference>
<dbReference type="PANTHER" id="PTHR30363:SF44">
    <property type="entry name" value="AGA OPERON TRANSCRIPTIONAL REPRESSOR-RELATED"/>
    <property type="match status" value="1"/>
</dbReference>
<dbReference type="PROSITE" id="PS00894">
    <property type="entry name" value="HTH_DEOR_1"/>
    <property type="match status" value="1"/>
</dbReference>
<gene>
    <name evidence="5" type="ORF">K8U61_11230</name>
</gene>
<evidence type="ECO:0000256" key="3">
    <source>
        <dbReference type="ARBA" id="ARBA00023163"/>
    </source>
</evidence>
<sequence>MPRASSNPRPWRRAERVATILDHLDAVGSISVPELADMFGVSLATVRRDLQLLEEQKLLERTHGGAVAVDVAHELPVRYRSGNTAQKRDIARVAVSRVPMGAVVGLNGGSTTLEVARQLAVRESLSVVTNALNIAAELALKPKFKVVVPGGVARPQSYELVGLWSDQALRVLNVGVAIVGVDGVDCVGGITTHDEVEAQTNAALLSRARRVIVVADSSKFGRVQLARIAGIAEVDEIITDAQADPTEVERLRAAGATVTIAPPARGASRGLTAVRTDDEERGELA</sequence>
<evidence type="ECO:0000259" key="4">
    <source>
        <dbReference type="PROSITE" id="PS51000"/>
    </source>
</evidence>
<evidence type="ECO:0000256" key="1">
    <source>
        <dbReference type="ARBA" id="ARBA00023015"/>
    </source>
</evidence>
<evidence type="ECO:0000313" key="5">
    <source>
        <dbReference type="EMBL" id="MBZ5738736.1"/>
    </source>
</evidence>
<dbReference type="GO" id="GO:0003677">
    <property type="term" value="F:DNA binding"/>
    <property type="evidence" value="ECO:0007669"/>
    <property type="project" value="UniProtKB-KW"/>
</dbReference>
<dbReference type="PANTHER" id="PTHR30363">
    <property type="entry name" value="HTH-TYPE TRANSCRIPTIONAL REGULATOR SRLR-RELATED"/>
    <property type="match status" value="1"/>
</dbReference>
<dbReference type="PRINTS" id="PR00037">
    <property type="entry name" value="HTHLACR"/>
</dbReference>
<keyword evidence="6" id="KW-1185">Reference proteome</keyword>
<organism evidence="5 6">
    <name type="scientific">Nocardioides mangrovi</name>
    <dbReference type="NCBI Taxonomy" id="2874580"/>
    <lineage>
        <taxon>Bacteria</taxon>
        <taxon>Bacillati</taxon>
        <taxon>Actinomycetota</taxon>
        <taxon>Actinomycetes</taxon>
        <taxon>Propionibacteriales</taxon>
        <taxon>Nocardioidaceae</taxon>
        <taxon>Nocardioides</taxon>
    </lineage>
</organism>
<protein>
    <submittedName>
        <fullName evidence="5">DeoR/GlpR family DNA-binding transcription regulator</fullName>
    </submittedName>
</protein>
<dbReference type="InterPro" id="IPR014036">
    <property type="entry name" value="DeoR-like_C"/>
</dbReference>
<keyword evidence="1" id="KW-0805">Transcription regulation</keyword>
<dbReference type="SMART" id="SM00420">
    <property type="entry name" value="HTH_DEOR"/>
    <property type="match status" value="1"/>
</dbReference>
<accession>A0ABS7UCM5</accession>
<dbReference type="InterPro" id="IPR050313">
    <property type="entry name" value="Carb_Metab_HTH_regulators"/>
</dbReference>
<name>A0ABS7UCM5_9ACTN</name>
<dbReference type="SUPFAM" id="SSF100950">
    <property type="entry name" value="NagB/RpiA/CoA transferase-like"/>
    <property type="match status" value="1"/>
</dbReference>
<dbReference type="SUPFAM" id="SSF46785">
    <property type="entry name" value="Winged helix' DNA-binding domain"/>
    <property type="match status" value="1"/>
</dbReference>
<dbReference type="InterPro" id="IPR036388">
    <property type="entry name" value="WH-like_DNA-bd_sf"/>
</dbReference>
<dbReference type="Gene3D" id="3.40.50.1360">
    <property type="match status" value="1"/>
</dbReference>
<reference evidence="5 6" key="1">
    <citation type="submission" date="2021-09" db="EMBL/GenBank/DDBJ databases">
        <title>Whole genome sequence of Nocardioides sp. GBK3QG-3.</title>
        <authorList>
            <person name="Tuo L."/>
        </authorList>
    </citation>
    <scope>NUCLEOTIDE SEQUENCE [LARGE SCALE GENOMIC DNA]</scope>
    <source>
        <strain evidence="5 6">GBK3QG-3</strain>
    </source>
</reference>
<feature type="domain" description="HTH deoR-type" evidence="4">
    <location>
        <begin position="13"/>
        <end position="68"/>
    </location>
</feature>
<dbReference type="InterPro" id="IPR036390">
    <property type="entry name" value="WH_DNA-bd_sf"/>
</dbReference>
<evidence type="ECO:0000313" key="6">
    <source>
        <dbReference type="Proteomes" id="UP000780875"/>
    </source>
</evidence>
<dbReference type="InterPro" id="IPR001034">
    <property type="entry name" value="DeoR_HTH"/>
</dbReference>
<keyword evidence="3" id="KW-0804">Transcription</keyword>
<keyword evidence="2 5" id="KW-0238">DNA-binding</keyword>